<dbReference type="SUPFAM" id="SSF52540">
    <property type="entry name" value="P-loop containing nucleoside triphosphate hydrolases"/>
    <property type="match status" value="1"/>
</dbReference>
<dbReference type="GO" id="GO:0070043">
    <property type="term" value="F:rRNA (guanine-N7-)-methyltransferase activity"/>
    <property type="evidence" value="ECO:0007669"/>
    <property type="project" value="TreeGrafter"/>
</dbReference>
<dbReference type="NCBIfam" id="TIGR00138">
    <property type="entry name" value="rsmG_gidB"/>
    <property type="match status" value="1"/>
</dbReference>
<dbReference type="AlphaFoldDB" id="A0A8W7Q384"/>
<dbReference type="PANTHER" id="PTHR31760">
    <property type="entry name" value="S-ADENOSYL-L-METHIONINE-DEPENDENT METHYLTRANSFERASES SUPERFAMILY PROTEIN"/>
    <property type="match status" value="1"/>
</dbReference>
<dbReference type="InterPro" id="IPR027417">
    <property type="entry name" value="P-loop_NTPase"/>
</dbReference>
<dbReference type="Pfam" id="PF02527">
    <property type="entry name" value="GidB"/>
    <property type="match status" value="1"/>
</dbReference>
<accession>A0A8W7Q384</accession>
<proteinExistence type="inferred from homology"/>
<evidence type="ECO:0000313" key="5">
    <source>
        <dbReference type="EnsemblMetazoa" id="ACOM041647-PA.1"/>
    </source>
</evidence>
<evidence type="ECO:0000256" key="1">
    <source>
        <dbReference type="ARBA" id="ARBA00022490"/>
    </source>
</evidence>
<protein>
    <recommendedName>
        <fullName evidence="4">CobQ/CobB/MinD/ParA nucleotide binding domain-containing protein</fullName>
    </recommendedName>
</protein>
<keyword evidence="1" id="KW-0963">Cytoplasm</keyword>
<name>A0A8W7Q384_ANOCL</name>
<reference evidence="5" key="1">
    <citation type="submission" date="2022-08" db="UniProtKB">
        <authorList>
            <consortium name="EnsemblMetazoa"/>
        </authorList>
    </citation>
    <scope>IDENTIFICATION</scope>
</reference>
<organism evidence="5">
    <name type="scientific">Anopheles coluzzii</name>
    <name type="common">African malaria mosquito</name>
    <dbReference type="NCBI Taxonomy" id="1518534"/>
    <lineage>
        <taxon>Eukaryota</taxon>
        <taxon>Metazoa</taxon>
        <taxon>Ecdysozoa</taxon>
        <taxon>Arthropoda</taxon>
        <taxon>Hexapoda</taxon>
        <taxon>Insecta</taxon>
        <taxon>Pterygota</taxon>
        <taxon>Neoptera</taxon>
        <taxon>Endopterygota</taxon>
        <taxon>Diptera</taxon>
        <taxon>Nematocera</taxon>
        <taxon>Culicoidea</taxon>
        <taxon>Culicidae</taxon>
        <taxon>Anophelinae</taxon>
        <taxon>Anopheles</taxon>
    </lineage>
</organism>
<dbReference type="CDD" id="cd02440">
    <property type="entry name" value="AdoMet_MTases"/>
    <property type="match status" value="1"/>
</dbReference>
<dbReference type="Proteomes" id="UP000075882">
    <property type="component" value="Unassembled WGS sequence"/>
</dbReference>
<feature type="domain" description="CobQ/CobB/MinD/ParA nucleotide binding" evidence="4">
    <location>
        <begin position="203"/>
        <end position="241"/>
    </location>
</feature>
<evidence type="ECO:0000259" key="4">
    <source>
        <dbReference type="Pfam" id="PF01656"/>
    </source>
</evidence>
<dbReference type="EnsemblMetazoa" id="ACOM041647-RA">
    <property type="protein sequence ID" value="ACOM041647-PA.1"/>
    <property type="gene ID" value="ACOM041647"/>
</dbReference>
<evidence type="ECO:0000256" key="3">
    <source>
        <dbReference type="ARBA" id="ARBA00022679"/>
    </source>
</evidence>
<keyword evidence="2" id="KW-0698">rRNA processing</keyword>
<dbReference type="Gene3D" id="3.40.50.150">
    <property type="entry name" value="Vaccinia Virus protein VP39"/>
    <property type="match status" value="1"/>
</dbReference>
<dbReference type="CDD" id="cd02042">
    <property type="entry name" value="ParAB_family"/>
    <property type="match status" value="1"/>
</dbReference>
<keyword evidence="3" id="KW-0808">Transferase</keyword>
<dbReference type="HAMAP" id="MF_00074">
    <property type="entry name" value="16SrRNA_methyltr_G"/>
    <property type="match status" value="1"/>
</dbReference>
<dbReference type="PANTHER" id="PTHR31760:SF0">
    <property type="entry name" value="S-ADENOSYL-L-METHIONINE-DEPENDENT METHYLTRANSFERASES SUPERFAMILY PROTEIN"/>
    <property type="match status" value="1"/>
</dbReference>
<dbReference type="InterPro" id="IPR029063">
    <property type="entry name" value="SAM-dependent_MTases_sf"/>
</dbReference>
<sequence>MTHTAELKNGLEQLALGLNEQQLALLDGYLTLLAKWNHTYNLTAVREEQRMVSYHLLDSLSLVPHLNGGTRLLDVGSGGGMPGIPAAIARPDLQVVLLDSNHKKTTFLRQAVIELGLPNVEVITSRVEAYQPEQKFDRITSRAFAELAEFVKLTPHLLAEGGQYLAMKGVYPYEEISLLPETVAVSEVLPVSVPGLDAERHLKGGVGKTTTVVNLAAGLAELGRRVLIVDLDPQGNATMGSGIAKQALERSVYHVLLGDASVEETRQPAKEGGYHVLPANRDLGGAELELVNELAREARLK</sequence>
<dbReference type="GO" id="GO:0005829">
    <property type="term" value="C:cytosol"/>
    <property type="evidence" value="ECO:0007669"/>
    <property type="project" value="TreeGrafter"/>
</dbReference>
<dbReference type="InterPro" id="IPR002586">
    <property type="entry name" value="CobQ/CobB/MinD/ParA_Nub-bd_dom"/>
</dbReference>
<dbReference type="InterPro" id="IPR003682">
    <property type="entry name" value="rRNA_ssu_MeTfrase_G"/>
</dbReference>
<dbReference type="Pfam" id="PF01656">
    <property type="entry name" value="CbiA"/>
    <property type="match status" value="1"/>
</dbReference>
<dbReference type="Gene3D" id="3.40.50.300">
    <property type="entry name" value="P-loop containing nucleotide triphosphate hydrolases"/>
    <property type="match status" value="1"/>
</dbReference>
<dbReference type="SUPFAM" id="SSF53335">
    <property type="entry name" value="S-adenosyl-L-methionine-dependent methyltransferases"/>
    <property type="match status" value="1"/>
</dbReference>
<evidence type="ECO:0000256" key="2">
    <source>
        <dbReference type="ARBA" id="ARBA00022552"/>
    </source>
</evidence>